<gene>
    <name evidence="8" type="ORF">N308_13893</name>
</gene>
<dbReference type="PROSITE" id="PS00086">
    <property type="entry name" value="CYTOCHROME_P450"/>
    <property type="match status" value="1"/>
</dbReference>
<keyword evidence="7" id="KW-0560">Oxidoreductase</keyword>
<keyword evidence="9" id="KW-1185">Reference proteome</keyword>
<evidence type="ECO:0000256" key="6">
    <source>
        <dbReference type="PIRSR" id="PIRSR602401-1"/>
    </source>
</evidence>
<reference evidence="8 9" key="1">
    <citation type="submission" date="2014-04" db="EMBL/GenBank/DDBJ databases">
        <title>Genome evolution of avian class.</title>
        <authorList>
            <person name="Zhang G."/>
            <person name="Li C."/>
        </authorList>
    </citation>
    <scope>NUCLEOTIDE SEQUENCE [LARGE SCALE GENOMIC DNA]</scope>
    <source>
        <strain evidence="8">BGI_N308</strain>
    </source>
</reference>
<keyword evidence="4 6" id="KW-0479">Metal-binding</keyword>
<dbReference type="GO" id="GO:0016712">
    <property type="term" value="F:oxidoreductase activity, acting on paired donors, with incorporation or reduction of molecular oxygen, reduced flavin or flavoprotein as one donor, and incorporation of one atom of oxygen"/>
    <property type="evidence" value="ECO:0007669"/>
    <property type="project" value="TreeGrafter"/>
</dbReference>
<dbReference type="Proteomes" id="UP000053584">
    <property type="component" value="Unassembled WGS sequence"/>
</dbReference>
<dbReference type="PANTHER" id="PTHR24300:SF134">
    <property type="entry name" value="CYTOCHROME P450, FAMILY 2, SUBFAMILY AB, POLYPEPTIDE 2-RELATED"/>
    <property type="match status" value="1"/>
</dbReference>
<comment type="similarity">
    <text evidence="2 7">Belongs to the cytochrome P450 family.</text>
</comment>
<comment type="cofactor">
    <cofactor evidence="1 6">
        <name>heme</name>
        <dbReference type="ChEBI" id="CHEBI:30413"/>
    </cofactor>
</comment>
<dbReference type="GO" id="GO:0006805">
    <property type="term" value="P:xenobiotic metabolic process"/>
    <property type="evidence" value="ECO:0007669"/>
    <property type="project" value="TreeGrafter"/>
</dbReference>
<evidence type="ECO:0000313" key="8">
    <source>
        <dbReference type="EMBL" id="KFV85065.1"/>
    </source>
</evidence>
<keyword evidence="7" id="KW-0503">Monooxygenase</keyword>
<dbReference type="InterPro" id="IPR001128">
    <property type="entry name" value="Cyt_P450"/>
</dbReference>
<keyword evidence="5 6" id="KW-0408">Iron</keyword>
<dbReference type="InterPro" id="IPR050182">
    <property type="entry name" value="Cytochrome_P450_fam2"/>
</dbReference>
<dbReference type="Pfam" id="PF00067">
    <property type="entry name" value="p450"/>
    <property type="match status" value="1"/>
</dbReference>
<dbReference type="GO" id="GO:0006082">
    <property type="term" value="P:organic acid metabolic process"/>
    <property type="evidence" value="ECO:0007669"/>
    <property type="project" value="TreeGrafter"/>
</dbReference>
<dbReference type="InterPro" id="IPR002401">
    <property type="entry name" value="Cyt_P450_E_grp-I"/>
</dbReference>
<feature type="non-terminal residue" evidence="8">
    <location>
        <position position="92"/>
    </location>
</feature>
<proteinExistence type="inferred from homology"/>
<dbReference type="PRINTS" id="PR00463">
    <property type="entry name" value="EP450I"/>
</dbReference>
<evidence type="ECO:0000256" key="1">
    <source>
        <dbReference type="ARBA" id="ARBA00001971"/>
    </source>
</evidence>
<evidence type="ECO:0000313" key="9">
    <source>
        <dbReference type="Proteomes" id="UP000053584"/>
    </source>
</evidence>
<dbReference type="Gene3D" id="1.10.630.10">
    <property type="entry name" value="Cytochrome P450"/>
    <property type="match status" value="1"/>
</dbReference>
<dbReference type="GO" id="GO:0005506">
    <property type="term" value="F:iron ion binding"/>
    <property type="evidence" value="ECO:0007669"/>
    <property type="project" value="InterPro"/>
</dbReference>
<protein>
    <submittedName>
        <fullName evidence="8">Cytochrome P450 2K1</fullName>
    </submittedName>
</protein>
<dbReference type="PANTHER" id="PTHR24300">
    <property type="entry name" value="CYTOCHROME P450 508A4-RELATED"/>
    <property type="match status" value="1"/>
</dbReference>
<evidence type="ECO:0000256" key="3">
    <source>
        <dbReference type="ARBA" id="ARBA00022617"/>
    </source>
</evidence>
<dbReference type="InterPro" id="IPR017972">
    <property type="entry name" value="Cyt_P450_CS"/>
</dbReference>
<evidence type="ECO:0000256" key="7">
    <source>
        <dbReference type="RuleBase" id="RU000461"/>
    </source>
</evidence>
<dbReference type="GO" id="GO:0020037">
    <property type="term" value="F:heme binding"/>
    <property type="evidence" value="ECO:0007669"/>
    <property type="project" value="InterPro"/>
</dbReference>
<name>A0A093HZS9_STRCA</name>
<evidence type="ECO:0000256" key="2">
    <source>
        <dbReference type="ARBA" id="ARBA00010617"/>
    </source>
</evidence>
<keyword evidence="3 6" id="KW-0349">Heme</keyword>
<evidence type="ECO:0000256" key="4">
    <source>
        <dbReference type="ARBA" id="ARBA00022723"/>
    </source>
</evidence>
<dbReference type="SUPFAM" id="SSF48264">
    <property type="entry name" value="Cytochrome P450"/>
    <property type="match status" value="1"/>
</dbReference>
<sequence>LFDPKYWETPYQFNPGHFLDTDGNFVAREASAFSAGHRVCLGEVLARMELFIIFCTLLQTFKFTPTEGVQEVNTQIIFGSTMKPHPYKICAV</sequence>
<dbReference type="AlphaFoldDB" id="A0A093HZS9"/>
<dbReference type="STRING" id="441894.ENSSCUP00000019199"/>
<evidence type="ECO:0000256" key="5">
    <source>
        <dbReference type="ARBA" id="ARBA00023004"/>
    </source>
</evidence>
<dbReference type="GO" id="GO:0005737">
    <property type="term" value="C:cytoplasm"/>
    <property type="evidence" value="ECO:0007669"/>
    <property type="project" value="TreeGrafter"/>
</dbReference>
<accession>A0A093HZS9</accession>
<feature type="non-terminal residue" evidence="8">
    <location>
        <position position="1"/>
    </location>
</feature>
<organism evidence="8 9">
    <name type="scientific">Struthio camelus australis</name>
    <dbReference type="NCBI Taxonomy" id="441894"/>
    <lineage>
        <taxon>Eukaryota</taxon>
        <taxon>Metazoa</taxon>
        <taxon>Chordata</taxon>
        <taxon>Craniata</taxon>
        <taxon>Vertebrata</taxon>
        <taxon>Euteleostomi</taxon>
        <taxon>Archelosauria</taxon>
        <taxon>Archosauria</taxon>
        <taxon>Dinosauria</taxon>
        <taxon>Saurischia</taxon>
        <taxon>Theropoda</taxon>
        <taxon>Coelurosauria</taxon>
        <taxon>Aves</taxon>
        <taxon>Palaeognathae</taxon>
        <taxon>Struthioniformes</taxon>
        <taxon>Struthionidae</taxon>
        <taxon>Struthio</taxon>
    </lineage>
</organism>
<dbReference type="InterPro" id="IPR036396">
    <property type="entry name" value="Cyt_P450_sf"/>
</dbReference>
<feature type="binding site" description="axial binding residue" evidence="6">
    <location>
        <position position="40"/>
    </location>
    <ligand>
        <name>heme</name>
        <dbReference type="ChEBI" id="CHEBI:30413"/>
    </ligand>
    <ligandPart>
        <name>Fe</name>
        <dbReference type="ChEBI" id="CHEBI:18248"/>
    </ligandPart>
</feature>
<dbReference type="EMBL" id="KL206699">
    <property type="protein sequence ID" value="KFV85065.1"/>
    <property type="molecule type" value="Genomic_DNA"/>
</dbReference>